<dbReference type="InterPro" id="IPR019257">
    <property type="entry name" value="MeTrfase_dom"/>
</dbReference>
<dbReference type="EMBL" id="CP008956">
    <property type="protein sequence ID" value="QJQ02369.1"/>
    <property type="molecule type" value="Genomic_DNA"/>
</dbReference>
<dbReference type="InterPro" id="IPR029063">
    <property type="entry name" value="SAM-dependent_MTases_sf"/>
</dbReference>
<dbReference type="InterPro" id="IPR051128">
    <property type="entry name" value="EgtD_Methyltrsf_superfamily"/>
</dbReference>
<reference evidence="4 5" key="1">
    <citation type="journal article" date="2012" name="J. Bacteriol.">
        <title>Genome sequence of the pathogenic Herbaspirillum seropedicae strain Os34, isolated from rice roots.</title>
        <authorList>
            <person name="Ye W."/>
            <person name="Ye S."/>
            <person name="Liu J."/>
            <person name="Chang S."/>
            <person name="Chen M."/>
            <person name="Zhu B."/>
            <person name="Guo L."/>
            <person name="An Q."/>
        </authorList>
    </citation>
    <scope>NUCLEOTIDE SEQUENCE [LARGE SCALE GENOMIC DNA]</scope>
    <source>
        <strain evidence="4 5">Os34</strain>
    </source>
</reference>
<gene>
    <name evidence="4" type="primary">egtD</name>
    <name evidence="4" type="ORF">C798_19635</name>
</gene>
<dbReference type="Gene3D" id="3.40.50.150">
    <property type="entry name" value="Vaccinia Virus protein VP39"/>
    <property type="match status" value="1"/>
</dbReference>
<protein>
    <submittedName>
        <fullName evidence="4">L-histidine N(Alpha)-methyltransferase</fullName>
    </submittedName>
</protein>
<dbReference type="InterPro" id="IPR017804">
    <property type="entry name" value="MeTrfase_EgtD-like"/>
</dbReference>
<evidence type="ECO:0000313" key="4">
    <source>
        <dbReference type="EMBL" id="QJQ02369.1"/>
    </source>
</evidence>
<dbReference type="Proteomes" id="UP000501648">
    <property type="component" value="Chromosome"/>
</dbReference>
<evidence type="ECO:0000256" key="1">
    <source>
        <dbReference type="ARBA" id="ARBA00022603"/>
    </source>
</evidence>
<dbReference type="SUPFAM" id="SSF53335">
    <property type="entry name" value="S-adenosyl-L-methionine-dependent methyltransferases"/>
    <property type="match status" value="1"/>
</dbReference>
<name>A0A6M3ZUM8_9BURK</name>
<evidence type="ECO:0000259" key="3">
    <source>
        <dbReference type="Pfam" id="PF10017"/>
    </source>
</evidence>
<dbReference type="RefSeq" id="WP_017455416.1">
    <property type="nucleotide sequence ID" value="NZ_CP008956.1"/>
</dbReference>
<dbReference type="Pfam" id="PF10017">
    <property type="entry name" value="Methyltransf_33"/>
    <property type="match status" value="1"/>
</dbReference>
<dbReference type="PIRSF" id="PIRSF018005">
    <property type="entry name" value="UCP018005"/>
    <property type="match status" value="1"/>
</dbReference>
<dbReference type="NCBIfam" id="TIGR03438">
    <property type="entry name" value="egtD_ergothio"/>
    <property type="match status" value="1"/>
</dbReference>
<evidence type="ECO:0000313" key="5">
    <source>
        <dbReference type="Proteomes" id="UP000501648"/>
    </source>
</evidence>
<dbReference type="InterPro" id="IPR035094">
    <property type="entry name" value="EgtD"/>
</dbReference>
<accession>A0A6M3ZUM8</accession>
<sequence>MAQPALMSSHWEHPASPRQQHAELTAALMAPQAFIAPKYFYDALGSKLFEAICALPEYYPTRTEAAIFAAHQEAIAAAVGQGCTLIDLGAGNCAKAASLFEVLQPRQYVPVDISGDFLQQSVQGLQHRFAQLPMQPLAMDFSTTLDLPDTVPAEQRLFFYPGSSLGNFDARQALAFLRRLRAALPAGSNDGGVLIGLDLVKEVAVLEAAYDDALGVTEAFNLNVLHHVNDLLGTDFDPRHWRHVAFYNIHQQRIEMYLEARRDLIVRWPGGRRTFHQGERIHTEYSHKFTEQDILSLLEQAGFGACRMWFDERRWFTVCHARAR</sequence>
<evidence type="ECO:0000256" key="2">
    <source>
        <dbReference type="ARBA" id="ARBA00022679"/>
    </source>
</evidence>
<dbReference type="AlphaFoldDB" id="A0A6M3ZUM8"/>
<keyword evidence="1 4" id="KW-0489">Methyltransferase</keyword>
<organism evidence="4 5">
    <name type="scientific">Herbaspirillum rubrisubalbicans Os34</name>
    <dbReference type="NCBI Taxonomy" id="1235827"/>
    <lineage>
        <taxon>Bacteria</taxon>
        <taxon>Pseudomonadati</taxon>
        <taxon>Pseudomonadota</taxon>
        <taxon>Betaproteobacteria</taxon>
        <taxon>Burkholderiales</taxon>
        <taxon>Oxalobacteraceae</taxon>
        <taxon>Herbaspirillum</taxon>
    </lineage>
</organism>
<dbReference type="PANTHER" id="PTHR43397">
    <property type="entry name" value="ERGOTHIONEINE BIOSYNTHESIS PROTEIN 1"/>
    <property type="match status" value="1"/>
</dbReference>
<feature type="domain" description="Histidine-specific methyltransferase SAM-dependent" evidence="3">
    <location>
        <begin position="22"/>
        <end position="322"/>
    </location>
</feature>
<dbReference type="PANTHER" id="PTHR43397:SF1">
    <property type="entry name" value="ERGOTHIONEINE BIOSYNTHESIS PROTEIN 1"/>
    <property type="match status" value="1"/>
</dbReference>
<proteinExistence type="predicted"/>
<dbReference type="GO" id="GO:0032259">
    <property type="term" value="P:methylation"/>
    <property type="evidence" value="ECO:0007669"/>
    <property type="project" value="UniProtKB-KW"/>
</dbReference>
<dbReference type="GO" id="GO:0008168">
    <property type="term" value="F:methyltransferase activity"/>
    <property type="evidence" value="ECO:0007669"/>
    <property type="project" value="UniProtKB-KW"/>
</dbReference>
<keyword evidence="2 4" id="KW-0808">Transferase</keyword>